<protein>
    <submittedName>
        <fullName evidence="2">Uncharacterized protein</fullName>
    </submittedName>
</protein>
<feature type="region of interest" description="Disordered" evidence="1">
    <location>
        <begin position="548"/>
        <end position="569"/>
    </location>
</feature>
<proteinExistence type="predicted"/>
<sequence>MPFRRADAPATIPDEETIEWLLNHQNLTSKRGEATKLLDELNEEERGRTGLVKLGERTRTIQGDPFGIFPAWAGNVGHPRHYQLAEVLHPIFDKIFEAKRKELDSGASIQNFLTKVPNTDPRELACNVADLEEYDVVLDTAEELVLTFNVAGHSVRLMQARDFDKNNANNYNTVRALSSCEEQRKLVADEPMSIELQQYMMAGLPETHGTAGLSGRGERGFFTALRAKAREKYWLILTETERTAEGDALRARAPLSGTYIDLVRANWQPVWNNGPQDTDYFRQYLMDQEASKHVWKTVDGDMLIVIDMNRQVLFASFDELAQFLYGQEVVDLITRALDMWSFYTPLPAPKTAHHVVDDYIRRIHPELDPAKATGDPHGHTIHQSRDMRFTRSLDLEGPASVFLSLCDSVFAKTGDLVRFLMSSLDPEHYRECCEVWKKLPRNIPIKTCDEDFLSLFVLGVNGYTQRHRDTNDVAGGLAGLCTFGGYTGGALCLPQLGIKVPYSPGTCAIIRRDGLEHLVQDYSGPRFFVIGTNHESVRRHGLRMIGKLPPLPPRTSAGKRLREENEVIE</sequence>
<reference evidence="2" key="2">
    <citation type="submission" date="2023-05" db="EMBL/GenBank/DDBJ databases">
        <authorList>
            <consortium name="Lawrence Berkeley National Laboratory"/>
            <person name="Steindorff A."/>
            <person name="Hensen N."/>
            <person name="Bonometti L."/>
            <person name="Westerberg I."/>
            <person name="Brannstrom I.O."/>
            <person name="Guillou S."/>
            <person name="Cros-Aarteil S."/>
            <person name="Calhoun S."/>
            <person name="Haridas S."/>
            <person name="Kuo A."/>
            <person name="Mondo S."/>
            <person name="Pangilinan J."/>
            <person name="Riley R."/>
            <person name="Labutti K."/>
            <person name="Andreopoulos B."/>
            <person name="Lipzen A."/>
            <person name="Chen C."/>
            <person name="Yanf M."/>
            <person name="Daum C."/>
            <person name="Ng V."/>
            <person name="Clum A."/>
            <person name="Ohm R."/>
            <person name="Martin F."/>
            <person name="Silar P."/>
            <person name="Natvig D."/>
            <person name="Lalanne C."/>
            <person name="Gautier V."/>
            <person name="Ament-Velasquez S.L."/>
            <person name="Kruys A."/>
            <person name="Hutchinson M.I."/>
            <person name="Powell A.J."/>
            <person name="Barry K."/>
            <person name="Miller A.N."/>
            <person name="Grigoriev I.V."/>
            <person name="Debuchy R."/>
            <person name="Gladieux P."/>
            <person name="Thoren M.H."/>
            <person name="Johannesson H."/>
        </authorList>
    </citation>
    <scope>NUCLEOTIDE SEQUENCE</scope>
    <source>
        <strain evidence="2">PSN243</strain>
    </source>
</reference>
<feature type="compositionally biased region" description="Basic and acidic residues" evidence="1">
    <location>
        <begin position="560"/>
        <end position="569"/>
    </location>
</feature>
<evidence type="ECO:0000313" key="3">
    <source>
        <dbReference type="Proteomes" id="UP001321760"/>
    </source>
</evidence>
<reference evidence="2" key="1">
    <citation type="journal article" date="2023" name="Mol. Phylogenet. Evol.">
        <title>Genome-scale phylogeny and comparative genomics of the fungal order Sordariales.</title>
        <authorList>
            <person name="Hensen N."/>
            <person name="Bonometti L."/>
            <person name="Westerberg I."/>
            <person name="Brannstrom I.O."/>
            <person name="Guillou S."/>
            <person name="Cros-Aarteil S."/>
            <person name="Calhoun S."/>
            <person name="Haridas S."/>
            <person name="Kuo A."/>
            <person name="Mondo S."/>
            <person name="Pangilinan J."/>
            <person name="Riley R."/>
            <person name="LaButti K."/>
            <person name="Andreopoulos B."/>
            <person name="Lipzen A."/>
            <person name="Chen C."/>
            <person name="Yan M."/>
            <person name="Daum C."/>
            <person name="Ng V."/>
            <person name="Clum A."/>
            <person name="Steindorff A."/>
            <person name="Ohm R.A."/>
            <person name="Martin F."/>
            <person name="Silar P."/>
            <person name="Natvig D.O."/>
            <person name="Lalanne C."/>
            <person name="Gautier V."/>
            <person name="Ament-Velasquez S.L."/>
            <person name="Kruys A."/>
            <person name="Hutchinson M.I."/>
            <person name="Powell A.J."/>
            <person name="Barry K."/>
            <person name="Miller A.N."/>
            <person name="Grigoriev I.V."/>
            <person name="Debuchy R."/>
            <person name="Gladieux P."/>
            <person name="Hiltunen Thoren M."/>
            <person name="Johannesson H."/>
        </authorList>
    </citation>
    <scope>NUCLEOTIDE SEQUENCE</scope>
    <source>
        <strain evidence="2">PSN243</strain>
    </source>
</reference>
<accession>A0AAV9GJ27</accession>
<dbReference type="Proteomes" id="UP001321760">
    <property type="component" value="Unassembled WGS sequence"/>
</dbReference>
<dbReference type="AlphaFoldDB" id="A0AAV9GJ27"/>
<dbReference type="EMBL" id="MU865946">
    <property type="protein sequence ID" value="KAK4447927.1"/>
    <property type="molecule type" value="Genomic_DNA"/>
</dbReference>
<evidence type="ECO:0000256" key="1">
    <source>
        <dbReference type="SAM" id="MobiDB-lite"/>
    </source>
</evidence>
<dbReference type="Gene3D" id="3.60.130.30">
    <property type="match status" value="1"/>
</dbReference>
<gene>
    <name evidence="2" type="ORF">QBC34DRAFT_381764</name>
</gene>
<organism evidence="2 3">
    <name type="scientific">Podospora aff. communis PSN243</name>
    <dbReference type="NCBI Taxonomy" id="3040156"/>
    <lineage>
        <taxon>Eukaryota</taxon>
        <taxon>Fungi</taxon>
        <taxon>Dikarya</taxon>
        <taxon>Ascomycota</taxon>
        <taxon>Pezizomycotina</taxon>
        <taxon>Sordariomycetes</taxon>
        <taxon>Sordariomycetidae</taxon>
        <taxon>Sordariales</taxon>
        <taxon>Podosporaceae</taxon>
        <taxon>Podospora</taxon>
    </lineage>
</organism>
<name>A0AAV9GJ27_9PEZI</name>
<keyword evidence="3" id="KW-1185">Reference proteome</keyword>
<comment type="caution">
    <text evidence="2">The sequence shown here is derived from an EMBL/GenBank/DDBJ whole genome shotgun (WGS) entry which is preliminary data.</text>
</comment>
<evidence type="ECO:0000313" key="2">
    <source>
        <dbReference type="EMBL" id="KAK4447927.1"/>
    </source>
</evidence>